<dbReference type="RefSeq" id="XP_007767507.1">
    <property type="nucleotide sequence ID" value="XM_007769317.1"/>
</dbReference>
<feature type="compositionally biased region" description="Polar residues" evidence="1">
    <location>
        <begin position="93"/>
        <end position="112"/>
    </location>
</feature>
<evidence type="ECO:0008006" key="4">
    <source>
        <dbReference type="Google" id="ProtNLM"/>
    </source>
</evidence>
<feature type="compositionally biased region" description="Polar residues" evidence="1">
    <location>
        <begin position="62"/>
        <end position="76"/>
    </location>
</feature>
<dbReference type="AlphaFoldDB" id="A0A5M3MSY4"/>
<feature type="region of interest" description="Disordered" evidence="1">
    <location>
        <begin position="1"/>
        <end position="37"/>
    </location>
</feature>
<dbReference type="InterPro" id="IPR036322">
    <property type="entry name" value="WD40_repeat_dom_sf"/>
</dbReference>
<keyword evidence="3" id="KW-1185">Reference proteome</keyword>
<name>A0A5M3MSY4_CONPW</name>
<protein>
    <recommendedName>
        <fullName evidence="4">WD40 repeat-like protein</fullName>
    </recommendedName>
</protein>
<evidence type="ECO:0000313" key="3">
    <source>
        <dbReference type="Proteomes" id="UP000053558"/>
    </source>
</evidence>
<dbReference type="Proteomes" id="UP000053558">
    <property type="component" value="Unassembled WGS sequence"/>
</dbReference>
<dbReference type="OrthoDB" id="1897642at2759"/>
<feature type="region of interest" description="Disordered" evidence="1">
    <location>
        <begin position="62"/>
        <end position="143"/>
    </location>
</feature>
<dbReference type="SUPFAM" id="SSF50978">
    <property type="entry name" value="WD40 repeat-like"/>
    <property type="match status" value="1"/>
</dbReference>
<gene>
    <name evidence="2" type="ORF">CONPUDRAFT_72505</name>
</gene>
<reference evidence="3" key="1">
    <citation type="journal article" date="2012" name="Science">
        <title>The Paleozoic origin of enzymatic lignin decomposition reconstructed from 31 fungal genomes.</title>
        <authorList>
            <person name="Floudas D."/>
            <person name="Binder M."/>
            <person name="Riley R."/>
            <person name="Barry K."/>
            <person name="Blanchette R.A."/>
            <person name="Henrissat B."/>
            <person name="Martinez A.T."/>
            <person name="Otillar R."/>
            <person name="Spatafora J.W."/>
            <person name="Yadav J.S."/>
            <person name="Aerts A."/>
            <person name="Benoit I."/>
            <person name="Boyd A."/>
            <person name="Carlson A."/>
            <person name="Copeland A."/>
            <person name="Coutinho P.M."/>
            <person name="de Vries R.P."/>
            <person name="Ferreira P."/>
            <person name="Findley K."/>
            <person name="Foster B."/>
            <person name="Gaskell J."/>
            <person name="Glotzer D."/>
            <person name="Gorecki P."/>
            <person name="Heitman J."/>
            <person name="Hesse C."/>
            <person name="Hori C."/>
            <person name="Igarashi K."/>
            <person name="Jurgens J.A."/>
            <person name="Kallen N."/>
            <person name="Kersten P."/>
            <person name="Kohler A."/>
            <person name="Kuees U."/>
            <person name="Kumar T.K.A."/>
            <person name="Kuo A."/>
            <person name="LaButti K."/>
            <person name="Larrondo L.F."/>
            <person name="Lindquist E."/>
            <person name="Ling A."/>
            <person name="Lombard V."/>
            <person name="Lucas S."/>
            <person name="Lundell T."/>
            <person name="Martin R."/>
            <person name="McLaughlin D.J."/>
            <person name="Morgenstern I."/>
            <person name="Morin E."/>
            <person name="Murat C."/>
            <person name="Nagy L.G."/>
            <person name="Nolan M."/>
            <person name="Ohm R.A."/>
            <person name="Patyshakuliyeva A."/>
            <person name="Rokas A."/>
            <person name="Ruiz-Duenas F.J."/>
            <person name="Sabat G."/>
            <person name="Salamov A."/>
            <person name="Samejima M."/>
            <person name="Schmutz J."/>
            <person name="Slot J.C."/>
            <person name="St John F."/>
            <person name="Stenlid J."/>
            <person name="Sun H."/>
            <person name="Sun S."/>
            <person name="Syed K."/>
            <person name="Tsang A."/>
            <person name="Wiebenga A."/>
            <person name="Young D."/>
            <person name="Pisabarro A."/>
            <person name="Eastwood D.C."/>
            <person name="Martin F."/>
            <person name="Cullen D."/>
            <person name="Grigoriev I.V."/>
            <person name="Hibbett D.S."/>
        </authorList>
    </citation>
    <scope>NUCLEOTIDE SEQUENCE [LARGE SCALE GENOMIC DNA]</scope>
    <source>
        <strain evidence="3">RWD-64-598 SS2</strain>
    </source>
</reference>
<dbReference type="Gene3D" id="2.130.10.10">
    <property type="entry name" value="YVTN repeat-like/Quinoprotein amine dehydrogenase"/>
    <property type="match status" value="1"/>
</dbReference>
<evidence type="ECO:0000313" key="2">
    <source>
        <dbReference type="EMBL" id="EIW82206.1"/>
    </source>
</evidence>
<accession>A0A5M3MSY4</accession>
<feature type="region of interest" description="Disordered" evidence="1">
    <location>
        <begin position="164"/>
        <end position="186"/>
    </location>
</feature>
<dbReference type="EMBL" id="JH711577">
    <property type="protein sequence ID" value="EIW82206.1"/>
    <property type="molecule type" value="Genomic_DNA"/>
</dbReference>
<dbReference type="InterPro" id="IPR015943">
    <property type="entry name" value="WD40/YVTN_repeat-like_dom_sf"/>
</dbReference>
<feature type="compositionally biased region" description="Basic and acidic residues" evidence="1">
    <location>
        <begin position="9"/>
        <end position="20"/>
    </location>
</feature>
<organism evidence="2 3">
    <name type="scientific">Coniophora puteana (strain RWD-64-598)</name>
    <name type="common">Brown rot fungus</name>
    <dbReference type="NCBI Taxonomy" id="741705"/>
    <lineage>
        <taxon>Eukaryota</taxon>
        <taxon>Fungi</taxon>
        <taxon>Dikarya</taxon>
        <taxon>Basidiomycota</taxon>
        <taxon>Agaricomycotina</taxon>
        <taxon>Agaricomycetes</taxon>
        <taxon>Agaricomycetidae</taxon>
        <taxon>Boletales</taxon>
        <taxon>Coniophorineae</taxon>
        <taxon>Coniophoraceae</taxon>
        <taxon>Coniophora</taxon>
    </lineage>
</organism>
<comment type="caution">
    <text evidence="2">The sequence shown here is derived from an EMBL/GenBank/DDBJ whole genome shotgun (WGS) entry which is preliminary data.</text>
</comment>
<sequence>MPHSASSSEQEHLPHSDDGITIHWTRRQPLATSSGKNADIVQRDAKVVWRLKDAIRLQVGSTSQPVSLVTVSSETAPTPAKRARSVRERSHNSPKFRSLSGTAIGSLRTSGYGQWADQAEVNSSSEESESEDNQPNIPGALGVPERSFGESVIALVNRDWLPDPPSLLKESPVPRRPVASRSASNFEPRVKTRIALPRTPHARSRRILAPNSSDLPLVTVTMRADIQFIDRKHKYRISGHSLPSQSVESKRVQDACILGDTVLLGYGHGPCQVGILKVTSDTPKLIDIDGSCHSSPESSKGAGVSCIAPLSNGSDSRLKFLTGGYDRSIYLWSFNHHGATSGAKTKRLDVFHEAPVSAMAYKQISQLLVSSDSQRLYLTDLVKGHTGKPEPVSNAVTQIHVHPQDLNITILEGNFGRPPCASFGRRLAKFEPSHTRGCANYSLFARGHSDRSVLVWDYRNPKKVITNWQHDQAESAVHTIFDGLRVVTFGGNVVNIYDCLQA</sequence>
<proteinExistence type="predicted"/>
<dbReference type="KEGG" id="cput:CONPUDRAFT_72505"/>
<dbReference type="GeneID" id="19209044"/>
<evidence type="ECO:0000256" key="1">
    <source>
        <dbReference type="SAM" id="MobiDB-lite"/>
    </source>
</evidence>